<protein>
    <submittedName>
        <fullName evidence="1">Uncharacterized protein</fullName>
    </submittedName>
</protein>
<evidence type="ECO:0000313" key="1">
    <source>
        <dbReference type="EMBL" id="KRT58156.1"/>
    </source>
</evidence>
<dbReference type="EMBL" id="LMXI01000401">
    <property type="protein sequence ID" value="KRT58156.1"/>
    <property type="molecule type" value="Genomic_DNA"/>
</dbReference>
<gene>
    <name evidence="1" type="ORF">Ga0076813_12931</name>
</gene>
<dbReference type="OrthoDB" id="244457at2"/>
<reference evidence="1 2" key="1">
    <citation type="submission" date="2015-11" db="EMBL/GenBank/DDBJ databases">
        <title>The genome of Candidatus Endoriftia persephone in Ridgeia piscesae and population structure of the North Eastern Pacific vestimentiferan symbionts.</title>
        <authorList>
            <person name="Perez M."/>
            <person name="Juniper K.S."/>
        </authorList>
    </citation>
    <scope>NUCLEOTIDE SEQUENCE [LARGE SCALE GENOMIC DNA]</scope>
    <source>
        <strain evidence="1">Ind10</strain>
    </source>
</reference>
<comment type="caution">
    <text evidence="1">The sequence shown here is derived from an EMBL/GenBank/DDBJ whole genome shotgun (WGS) entry which is preliminary data.</text>
</comment>
<dbReference type="Proteomes" id="UP000051276">
    <property type="component" value="Unassembled WGS sequence"/>
</dbReference>
<accession>A0A0T5Z5J8</accession>
<evidence type="ECO:0000313" key="2">
    <source>
        <dbReference type="Proteomes" id="UP000051276"/>
    </source>
</evidence>
<name>A0A0T5Z5J8_9GAMM</name>
<proteinExistence type="predicted"/>
<sequence length="66" mass="7055">MQTSPLRVLAANDLGMHCADQDYQIFSILPPFNVVHAQVIEMGSDGSPPASSATPTWIWSTLPAAT</sequence>
<dbReference type="AlphaFoldDB" id="A0A0T5Z5J8"/>
<organism evidence="1 2">
    <name type="scientific">endosymbiont of Ridgeia piscesae</name>
    <dbReference type="NCBI Taxonomy" id="54398"/>
    <lineage>
        <taxon>Bacteria</taxon>
        <taxon>Pseudomonadati</taxon>
        <taxon>Pseudomonadota</taxon>
        <taxon>Gammaproteobacteria</taxon>
        <taxon>sulfur-oxidizing symbionts</taxon>
    </lineage>
</organism>